<proteinExistence type="predicted"/>
<name>A0AAW1CLQ0_9HEMI</name>
<reference evidence="2 3" key="1">
    <citation type="submission" date="2022-12" db="EMBL/GenBank/DDBJ databases">
        <title>Chromosome-level genome assembly of true bugs.</title>
        <authorList>
            <person name="Ma L."/>
            <person name="Li H."/>
        </authorList>
    </citation>
    <scope>NUCLEOTIDE SEQUENCE [LARGE SCALE GENOMIC DNA]</scope>
    <source>
        <strain evidence="2">Lab_2022b</strain>
    </source>
</reference>
<feature type="region of interest" description="Disordered" evidence="1">
    <location>
        <begin position="60"/>
        <end position="79"/>
    </location>
</feature>
<feature type="region of interest" description="Disordered" evidence="1">
    <location>
        <begin position="93"/>
        <end position="142"/>
    </location>
</feature>
<comment type="caution">
    <text evidence="2">The sequence shown here is derived from an EMBL/GenBank/DDBJ whole genome shotgun (WGS) entry which is preliminary data.</text>
</comment>
<accession>A0AAW1CLQ0</accession>
<sequence length="285" mass="31454">MRQHYGSQFHLTNVRRRVEGLRPYSLEQFRSISNNTATSTTYSNASFKYGANNDDNRYKGTSDIDTHSNATGTTNNNNSHFIGVNGDAVYSCRGNHNDNDNNSSKNNSASTTETTNVNSKKVVLKREANVPAPRRRETTTQLTSRHAILAAESEALAVARREQRELIAQQNYTNAQVAKRYGDQLHTQQLKVSLRNNHLHPKGVVEEAFSAVKRAISIEVNTPKTFRDPGTFLSGAIAGGIGRAAVLPIDSGGAKGMQQTVLRRVPQFGLLMMFYCPSAHKYLPG</sequence>
<gene>
    <name evidence="2" type="ORF">O3M35_002415</name>
</gene>
<protein>
    <submittedName>
        <fullName evidence="2">Uncharacterized protein</fullName>
    </submittedName>
</protein>
<evidence type="ECO:0000313" key="2">
    <source>
        <dbReference type="EMBL" id="KAK9499367.1"/>
    </source>
</evidence>
<organism evidence="2 3">
    <name type="scientific">Rhynocoris fuscipes</name>
    <dbReference type="NCBI Taxonomy" id="488301"/>
    <lineage>
        <taxon>Eukaryota</taxon>
        <taxon>Metazoa</taxon>
        <taxon>Ecdysozoa</taxon>
        <taxon>Arthropoda</taxon>
        <taxon>Hexapoda</taxon>
        <taxon>Insecta</taxon>
        <taxon>Pterygota</taxon>
        <taxon>Neoptera</taxon>
        <taxon>Paraneoptera</taxon>
        <taxon>Hemiptera</taxon>
        <taxon>Heteroptera</taxon>
        <taxon>Panheteroptera</taxon>
        <taxon>Cimicomorpha</taxon>
        <taxon>Reduviidae</taxon>
        <taxon>Harpactorinae</taxon>
        <taxon>Harpactorini</taxon>
        <taxon>Rhynocoris</taxon>
    </lineage>
</organism>
<feature type="compositionally biased region" description="Basic and acidic residues" evidence="1">
    <location>
        <begin position="124"/>
        <end position="138"/>
    </location>
</feature>
<keyword evidence="3" id="KW-1185">Reference proteome</keyword>
<feature type="compositionally biased region" description="Low complexity" evidence="1">
    <location>
        <begin position="100"/>
        <end position="119"/>
    </location>
</feature>
<dbReference type="Proteomes" id="UP001461498">
    <property type="component" value="Unassembled WGS sequence"/>
</dbReference>
<evidence type="ECO:0000313" key="3">
    <source>
        <dbReference type="Proteomes" id="UP001461498"/>
    </source>
</evidence>
<dbReference type="AlphaFoldDB" id="A0AAW1CLQ0"/>
<dbReference type="EMBL" id="JAPXFL010000011">
    <property type="protein sequence ID" value="KAK9499367.1"/>
    <property type="molecule type" value="Genomic_DNA"/>
</dbReference>
<evidence type="ECO:0000256" key="1">
    <source>
        <dbReference type="SAM" id="MobiDB-lite"/>
    </source>
</evidence>
<feature type="compositionally biased region" description="Low complexity" evidence="1">
    <location>
        <begin position="67"/>
        <end position="79"/>
    </location>
</feature>